<protein>
    <submittedName>
        <fullName evidence="2">Uncharacterized protein</fullName>
    </submittedName>
</protein>
<name>A0A0W8EAL0_9ZZZZ</name>
<feature type="region of interest" description="Disordered" evidence="1">
    <location>
        <begin position="33"/>
        <end position="59"/>
    </location>
</feature>
<organism evidence="2">
    <name type="scientific">hydrocarbon metagenome</name>
    <dbReference type="NCBI Taxonomy" id="938273"/>
    <lineage>
        <taxon>unclassified sequences</taxon>
        <taxon>metagenomes</taxon>
        <taxon>ecological metagenomes</taxon>
    </lineage>
</organism>
<reference evidence="2" key="1">
    <citation type="journal article" date="2015" name="Proc. Natl. Acad. Sci. U.S.A.">
        <title>Networks of energetic and metabolic interactions define dynamics in microbial communities.</title>
        <authorList>
            <person name="Embree M."/>
            <person name="Liu J.K."/>
            <person name="Al-Bassam M.M."/>
            <person name="Zengler K."/>
        </authorList>
    </citation>
    <scope>NUCLEOTIDE SEQUENCE</scope>
</reference>
<comment type="caution">
    <text evidence="2">The sequence shown here is derived from an EMBL/GenBank/DDBJ whole genome shotgun (WGS) entry which is preliminary data.</text>
</comment>
<feature type="compositionally biased region" description="Polar residues" evidence="1">
    <location>
        <begin position="41"/>
        <end position="53"/>
    </location>
</feature>
<dbReference type="EMBL" id="LNQE01001798">
    <property type="protein sequence ID" value="KUG05592.1"/>
    <property type="molecule type" value="Genomic_DNA"/>
</dbReference>
<proteinExistence type="predicted"/>
<dbReference type="AlphaFoldDB" id="A0A0W8EAL0"/>
<evidence type="ECO:0000256" key="1">
    <source>
        <dbReference type="SAM" id="MobiDB-lite"/>
    </source>
</evidence>
<gene>
    <name evidence="2" type="ORF">ASZ90_016976</name>
</gene>
<accession>A0A0W8EAL0</accession>
<evidence type="ECO:0000313" key="2">
    <source>
        <dbReference type="EMBL" id="KUG05592.1"/>
    </source>
</evidence>
<sequence length="59" mass="6311">MLRTGDCRFILSFHRLPGHFLIPSDHPKLSCPAALTPGEADTSSGFSLPTSPDGQYPVA</sequence>